<dbReference type="PANTHER" id="PTHR10632">
    <property type="entry name" value="SULFIDE:QUINONE OXIDOREDUCTASE"/>
    <property type="match status" value="1"/>
</dbReference>
<keyword evidence="7" id="KW-0472">Membrane</keyword>
<keyword evidence="5" id="KW-0809">Transit peptide</keyword>
<evidence type="ECO:0000256" key="2">
    <source>
        <dbReference type="ARBA" id="ARBA00022630"/>
    </source>
</evidence>
<proteinExistence type="predicted"/>
<evidence type="ECO:0000313" key="10">
    <source>
        <dbReference type="Proteomes" id="UP001151071"/>
    </source>
</evidence>
<keyword evidence="3" id="KW-0874">Quinone</keyword>
<comment type="cofactor">
    <cofactor evidence="1">
        <name>FAD</name>
        <dbReference type="ChEBI" id="CHEBI:57692"/>
    </cofactor>
</comment>
<name>A0A9X3TQK1_9BACL</name>
<evidence type="ECO:0000256" key="3">
    <source>
        <dbReference type="ARBA" id="ARBA00022719"/>
    </source>
</evidence>
<dbReference type="GO" id="GO:0070224">
    <property type="term" value="F:sulfide:quinone oxidoreductase activity"/>
    <property type="evidence" value="ECO:0007669"/>
    <property type="project" value="TreeGrafter"/>
</dbReference>
<dbReference type="GO" id="GO:0071949">
    <property type="term" value="F:FAD binding"/>
    <property type="evidence" value="ECO:0007669"/>
    <property type="project" value="TreeGrafter"/>
</dbReference>
<evidence type="ECO:0000256" key="7">
    <source>
        <dbReference type="SAM" id="Phobius"/>
    </source>
</evidence>
<dbReference type="PANTHER" id="PTHR10632:SF2">
    <property type="entry name" value="SULFIDE:QUINONE OXIDOREDUCTASE, MITOCHONDRIAL"/>
    <property type="match status" value="1"/>
</dbReference>
<dbReference type="RefSeq" id="WP_271140051.1">
    <property type="nucleotide sequence ID" value="NZ_JAPYYP010000009.1"/>
</dbReference>
<dbReference type="InterPro" id="IPR023753">
    <property type="entry name" value="FAD/NAD-binding_dom"/>
</dbReference>
<dbReference type="GO" id="GO:0070221">
    <property type="term" value="P:sulfide oxidation, using sulfide:quinone oxidoreductase"/>
    <property type="evidence" value="ECO:0007669"/>
    <property type="project" value="TreeGrafter"/>
</dbReference>
<dbReference type="AlphaFoldDB" id="A0A9X3TQK1"/>
<dbReference type="Proteomes" id="UP001151071">
    <property type="component" value="Unassembled WGS sequence"/>
</dbReference>
<feature type="domain" description="FAD/NAD(P)-binding" evidence="8">
    <location>
        <begin position="7"/>
        <end position="114"/>
    </location>
</feature>
<dbReference type="PRINTS" id="PR00469">
    <property type="entry name" value="PNDRDTASEII"/>
</dbReference>
<keyword evidence="10" id="KW-1185">Reference proteome</keyword>
<dbReference type="PRINTS" id="PR00368">
    <property type="entry name" value="FADPNR"/>
</dbReference>
<evidence type="ECO:0000256" key="5">
    <source>
        <dbReference type="ARBA" id="ARBA00022946"/>
    </source>
</evidence>
<accession>A0A9X3TQK1</accession>
<evidence type="ECO:0000256" key="6">
    <source>
        <dbReference type="ARBA" id="ARBA00023002"/>
    </source>
</evidence>
<evidence type="ECO:0000259" key="8">
    <source>
        <dbReference type="Pfam" id="PF07992"/>
    </source>
</evidence>
<sequence>MSGTGRYRVVIVGAGSAGITVAARLLRAEKSLRGSLAVLDPADKHYYQPLWTLVGGGVAKKEASEREMRTLIPRGAVWIKDAAAAVQPGKKELTTREGRRICYEYLVVAAGLEIRWDGILGLREALRTDGVCSNYSYDFVGKTWECIRSFRGGTAIFTHPNTPVKCGGAPQKIMYLADDCFRRSGVRDQAEIVFASANAAIFQVKKYADTLETVIARKQITTAYRRNLIEIRPLTREAVFEHLDTGEREVMCYDMLHVTPPMGPPAFLRESPLADADGWADVDKHTLQHKRYPNVFALGDCSNLPTSKTGAAIRKQAPVAVQNLLALMRGAPLAARYDGYTSCPLVTGYNKLVLAEFDYTLTPRETFPFDQAKERWSMYVLKKDLLPAMYWNGMLKGRM</sequence>
<comment type="caution">
    <text evidence="9">The sequence shown here is derived from an EMBL/GenBank/DDBJ whole genome shotgun (WGS) entry which is preliminary data.</text>
</comment>
<evidence type="ECO:0000313" key="9">
    <source>
        <dbReference type="EMBL" id="MDA5108657.1"/>
    </source>
</evidence>
<keyword evidence="7" id="KW-0812">Transmembrane</keyword>
<dbReference type="InterPro" id="IPR036188">
    <property type="entry name" value="FAD/NAD-bd_sf"/>
</dbReference>
<dbReference type="InterPro" id="IPR015904">
    <property type="entry name" value="Sulphide_quinone_reductase"/>
</dbReference>
<dbReference type="EMBL" id="JAPYYP010000009">
    <property type="protein sequence ID" value="MDA5108657.1"/>
    <property type="molecule type" value="Genomic_DNA"/>
</dbReference>
<dbReference type="Gene3D" id="3.50.50.60">
    <property type="entry name" value="FAD/NAD(P)-binding domain"/>
    <property type="match status" value="2"/>
</dbReference>
<keyword evidence="6" id="KW-0560">Oxidoreductase</keyword>
<feature type="transmembrane region" description="Helical" evidence="7">
    <location>
        <begin position="6"/>
        <end position="26"/>
    </location>
</feature>
<keyword evidence="4" id="KW-0274">FAD</keyword>
<dbReference type="FunFam" id="3.50.50.60:FF:000034">
    <property type="entry name" value="sulfide:quinone oxidoreductase, mitochondrial"/>
    <property type="match status" value="1"/>
</dbReference>
<reference evidence="9" key="1">
    <citation type="submission" date="2022-12" db="EMBL/GenBank/DDBJ databases">
        <title>Draft genome sequence of the thermophilic strain Brevibacillus thermoruber HT42, isolated from Los Humeros, Puebla, Mexico, with biotechnological potential.</title>
        <authorList>
            <person name="Lara Sanchez J."/>
            <person name="Solis Palacios R."/>
            <person name="Bustos Baena A.S."/>
            <person name="Ruz Baez A.E."/>
            <person name="Espinosa Luna G."/>
            <person name="Oliart Ros R.M."/>
        </authorList>
    </citation>
    <scope>NUCLEOTIDE SEQUENCE</scope>
    <source>
        <strain evidence="9">HT42</strain>
    </source>
</reference>
<protein>
    <submittedName>
        <fullName evidence="9">FAD/NAD(P)-binding oxidoreductase</fullName>
    </submittedName>
</protein>
<organism evidence="9 10">
    <name type="scientific">Brevibacillus thermoruber</name>
    <dbReference type="NCBI Taxonomy" id="33942"/>
    <lineage>
        <taxon>Bacteria</taxon>
        <taxon>Bacillati</taxon>
        <taxon>Bacillota</taxon>
        <taxon>Bacilli</taxon>
        <taxon>Bacillales</taxon>
        <taxon>Paenibacillaceae</taxon>
        <taxon>Brevibacillus</taxon>
    </lineage>
</organism>
<dbReference type="GO" id="GO:0048038">
    <property type="term" value="F:quinone binding"/>
    <property type="evidence" value="ECO:0007669"/>
    <property type="project" value="UniProtKB-KW"/>
</dbReference>
<evidence type="ECO:0000256" key="4">
    <source>
        <dbReference type="ARBA" id="ARBA00022827"/>
    </source>
</evidence>
<dbReference type="Pfam" id="PF07992">
    <property type="entry name" value="Pyr_redox_2"/>
    <property type="match status" value="1"/>
</dbReference>
<keyword evidence="2" id="KW-0285">Flavoprotein</keyword>
<evidence type="ECO:0000256" key="1">
    <source>
        <dbReference type="ARBA" id="ARBA00001974"/>
    </source>
</evidence>
<gene>
    <name evidence="9" type="ORF">O3V59_09810</name>
</gene>
<dbReference type="SUPFAM" id="SSF51905">
    <property type="entry name" value="FAD/NAD(P)-binding domain"/>
    <property type="match status" value="2"/>
</dbReference>
<keyword evidence="7" id="KW-1133">Transmembrane helix</keyword>